<evidence type="ECO:0000313" key="6">
    <source>
        <dbReference type="EMBL" id="OWR51543.1"/>
    </source>
</evidence>
<feature type="region of interest" description="Disordered" evidence="4">
    <location>
        <begin position="71"/>
        <end position="111"/>
    </location>
</feature>
<keyword evidence="7" id="KW-1185">Reference proteome</keyword>
<dbReference type="GO" id="GO:0000981">
    <property type="term" value="F:DNA-binding transcription factor activity, RNA polymerase II-specific"/>
    <property type="evidence" value="ECO:0007669"/>
    <property type="project" value="TreeGrafter"/>
</dbReference>
<reference evidence="6 7" key="1">
    <citation type="journal article" date="2011" name="Cell">
        <title>The monarch butterfly genome yields insights into long-distance migration.</title>
        <authorList>
            <person name="Zhan S."/>
            <person name="Merlin C."/>
            <person name="Boore J.L."/>
            <person name="Reppert S.M."/>
        </authorList>
    </citation>
    <scope>NUCLEOTIDE SEQUENCE [LARGE SCALE GENOMIC DNA]</scope>
    <source>
        <strain evidence="6">F-2</strain>
    </source>
</reference>
<dbReference type="EMBL" id="AGBW02009154">
    <property type="protein sequence ID" value="OWR51543.1"/>
    <property type="molecule type" value="Genomic_DNA"/>
</dbReference>
<evidence type="ECO:0000313" key="7">
    <source>
        <dbReference type="Proteomes" id="UP000007151"/>
    </source>
</evidence>
<accession>A0A212FCV2</accession>
<sequence length="302" mass="33521">MSAERDAAECEPATGTASGEMQAVVSGYLTQSLLITHGGHSYPDYSYGDDDSLTPEEKITVDDKEEELVIADDDEGRIDVEDTGHDGGRAEDSGELSWHPHVYGKPPKKPTPHTIEYILGLSKSNEAREEKRSAVSQLMNVKRNFDKKTFGCQEKGVQVQEGGERKMSVHKNRLQEQLLQRGARTGDGAYDKLHGKTDEPLNLSVNKAKDSPTWTGDDEDKYGRDPKLKRKKSTEDVRSPLGGEGSVTSEEGEEAGRRKKARTTFTGRQIFELEKLFEVKKYLSSGERADMAKLLNVTETQV</sequence>
<gene>
    <name evidence="6" type="ORF">KGM_209032</name>
</gene>
<dbReference type="SMART" id="SM00389">
    <property type="entry name" value="HOX"/>
    <property type="match status" value="1"/>
</dbReference>
<keyword evidence="2 3" id="KW-0371">Homeobox</keyword>
<dbReference type="PANTHER" id="PTHR24340">
    <property type="entry name" value="HOMEOBOX PROTEIN NKX"/>
    <property type="match status" value="1"/>
</dbReference>
<dbReference type="KEGG" id="dpl:KGM_209032"/>
<feature type="region of interest" description="Disordered" evidence="4">
    <location>
        <begin position="194"/>
        <end position="264"/>
    </location>
</feature>
<dbReference type="GO" id="GO:0005634">
    <property type="term" value="C:nucleus"/>
    <property type="evidence" value="ECO:0007669"/>
    <property type="project" value="UniProtKB-SubCell"/>
</dbReference>
<dbReference type="eggNOG" id="KOG0485">
    <property type="taxonomic scope" value="Eukaryota"/>
</dbReference>
<dbReference type="InParanoid" id="A0A212FCV2"/>
<feature type="domain" description="Homeobox" evidence="5">
    <location>
        <begin position="256"/>
        <end position="302"/>
    </location>
</feature>
<organism evidence="6 7">
    <name type="scientific">Danaus plexippus plexippus</name>
    <dbReference type="NCBI Taxonomy" id="278856"/>
    <lineage>
        <taxon>Eukaryota</taxon>
        <taxon>Metazoa</taxon>
        <taxon>Ecdysozoa</taxon>
        <taxon>Arthropoda</taxon>
        <taxon>Hexapoda</taxon>
        <taxon>Insecta</taxon>
        <taxon>Pterygota</taxon>
        <taxon>Neoptera</taxon>
        <taxon>Endopterygota</taxon>
        <taxon>Lepidoptera</taxon>
        <taxon>Glossata</taxon>
        <taxon>Ditrysia</taxon>
        <taxon>Papilionoidea</taxon>
        <taxon>Nymphalidae</taxon>
        <taxon>Danainae</taxon>
        <taxon>Danaini</taxon>
        <taxon>Danaina</taxon>
        <taxon>Danaus</taxon>
        <taxon>Danaus</taxon>
    </lineage>
</organism>
<dbReference type="InterPro" id="IPR009057">
    <property type="entry name" value="Homeodomain-like_sf"/>
</dbReference>
<dbReference type="AlphaFoldDB" id="A0A212FCV2"/>
<comment type="caution">
    <text evidence="6">The sequence shown here is derived from an EMBL/GenBank/DDBJ whole genome shotgun (WGS) entry which is preliminary data.</text>
</comment>
<dbReference type="PROSITE" id="PS50071">
    <property type="entry name" value="HOMEOBOX_2"/>
    <property type="match status" value="1"/>
</dbReference>
<name>A0A212FCV2_DANPL</name>
<evidence type="ECO:0000256" key="2">
    <source>
        <dbReference type="PROSITE-ProRule" id="PRU00108"/>
    </source>
</evidence>
<evidence type="ECO:0000256" key="1">
    <source>
        <dbReference type="ARBA" id="ARBA00004123"/>
    </source>
</evidence>
<dbReference type="CDD" id="cd00086">
    <property type="entry name" value="homeodomain"/>
    <property type="match status" value="1"/>
</dbReference>
<keyword evidence="2 3" id="KW-0539">Nucleus</keyword>
<dbReference type="GO" id="GO:0030154">
    <property type="term" value="P:cell differentiation"/>
    <property type="evidence" value="ECO:0007669"/>
    <property type="project" value="TreeGrafter"/>
</dbReference>
<dbReference type="STRING" id="278856.A0A212FCV2"/>
<keyword evidence="2 3" id="KW-0238">DNA-binding</keyword>
<dbReference type="GO" id="GO:0000978">
    <property type="term" value="F:RNA polymerase II cis-regulatory region sequence-specific DNA binding"/>
    <property type="evidence" value="ECO:0007669"/>
    <property type="project" value="TreeGrafter"/>
</dbReference>
<dbReference type="Pfam" id="PF00046">
    <property type="entry name" value="Homeodomain"/>
    <property type="match status" value="1"/>
</dbReference>
<dbReference type="Gene3D" id="1.10.10.60">
    <property type="entry name" value="Homeodomain-like"/>
    <property type="match status" value="1"/>
</dbReference>
<dbReference type="InterPro" id="IPR001356">
    <property type="entry name" value="HD"/>
</dbReference>
<dbReference type="SUPFAM" id="SSF46689">
    <property type="entry name" value="Homeodomain-like"/>
    <property type="match status" value="1"/>
</dbReference>
<evidence type="ECO:0000256" key="3">
    <source>
        <dbReference type="RuleBase" id="RU000682"/>
    </source>
</evidence>
<proteinExistence type="predicted"/>
<comment type="subcellular location">
    <subcellularLocation>
        <location evidence="1 2 3">Nucleus</location>
    </subcellularLocation>
</comment>
<protein>
    <submittedName>
        <fullName evidence="6">Nk homeobox 7</fullName>
    </submittedName>
</protein>
<dbReference type="Proteomes" id="UP000007151">
    <property type="component" value="Unassembled WGS sequence"/>
</dbReference>
<dbReference type="InterPro" id="IPR050394">
    <property type="entry name" value="Homeobox_NK-like"/>
</dbReference>
<evidence type="ECO:0000256" key="4">
    <source>
        <dbReference type="SAM" id="MobiDB-lite"/>
    </source>
</evidence>
<dbReference type="PANTHER" id="PTHR24340:SF70">
    <property type="entry name" value="NK7.1, ISOFORM A"/>
    <property type="match status" value="1"/>
</dbReference>
<evidence type="ECO:0000259" key="5">
    <source>
        <dbReference type="PROSITE" id="PS50071"/>
    </source>
</evidence>
<feature type="compositionally biased region" description="Basic and acidic residues" evidence="4">
    <location>
        <begin position="77"/>
        <end position="92"/>
    </location>
</feature>
<feature type="region of interest" description="Disordered" evidence="4">
    <location>
        <begin position="1"/>
        <end position="21"/>
    </location>
</feature>